<protein>
    <submittedName>
        <fullName evidence="1">Uncharacterized protein</fullName>
    </submittedName>
</protein>
<keyword evidence="2" id="KW-1185">Reference proteome</keyword>
<reference evidence="1" key="1">
    <citation type="submission" date="2022-06" db="EMBL/GenBank/DDBJ databases">
        <title>Amycolatopsis iheyaensis sp. nov., a new species of the genus Amycolatopsis isolated from soil in Iheya island, Japan.</title>
        <authorList>
            <person name="Ngamcharungchit C."/>
            <person name="Kanto H."/>
            <person name="Take A."/>
            <person name="Intra B."/>
            <person name="Matsumoto A."/>
            <person name="Panbangred W."/>
            <person name="Inahashi Y."/>
        </authorList>
    </citation>
    <scope>NUCLEOTIDE SEQUENCE</scope>
    <source>
        <strain evidence="1">OK19-0408</strain>
    </source>
</reference>
<organism evidence="1 2">
    <name type="scientific">Amycolatopsis iheyensis</name>
    <dbReference type="NCBI Taxonomy" id="2945988"/>
    <lineage>
        <taxon>Bacteria</taxon>
        <taxon>Bacillati</taxon>
        <taxon>Actinomycetota</taxon>
        <taxon>Actinomycetes</taxon>
        <taxon>Pseudonocardiales</taxon>
        <taxon>Pseudonocardiaceae</taxon>
        <taxon>Amycolatopsis</taxon>
    </lineage>
</organism>
<name>A0A9X2NCV9_9PSEU</name>
<dbReference type="AlphaFoldDB" id="A0A9X2NCV9"/>
<sequence length="128" mass="13690">MNDVVLRVDAADPDLLDDATTALYEDLRDLGDVRVGRVEEAAEPGAKSGLGTALGDLVLSGGTVAAVYRVIVAWLGRSKARSVTWVQGEDKVELTALSGADQRRVIELIVEKHQAVAEHRAAEDTPEK</sequence>
<accession>A0A9X2NCV9</accession>
<dbReference type="Pfam" id="PF19953">
    <property type="entry name" value="EACC1"/>
    <property type="match status" value="1"/>
</dbReference>
<proteinExistence type="predicted"/>
<comment type="caution">
    <text evidence="1">The sequence shown here is derived from an EMBL/GenBank/DDBJ whole genome shotgun (WGS) entry which is preliminary data.</text>
</comment>
<gene>
    <name evidence="1" type="ORF">M8542_19315</name>
</gene>
<evidence type="ECO:0000313" key="2">
    <source>
        <dbReference type="Proteomes" id="UP001144096"/>
    </source>
</evidence>
<dbReference type="Proteomes" id="UP001144096">
    <property type="component" value="Unassembled WGS sequence"/>
</dbReference>
<dbReference type="InterPro" id="IPR045428">
    <property type="entry name" value="EACC1"/>
</dbReference>
<evidence type="ECO:0000313" key="1">
    <source>
        <dbReference type="EMBL" id="MCR6484983.1"/>
    </source>
</evidence>
<dbReference type="EMBL" id="JAMXQV010000009">
    <property type="protein sequence ID" value="MCR6484983.1"/>
    <property type="molecule type" value="Genomic_DNA"/>
</dbReference>
<dbReference type="RefSeq" id="WP_257921601.1">
    <property type="nucleotide sequence ID" value="NZ_JAMXQV010000009.1"/>
</dbReference>